<proteinExistence type="predicted"/>
<protein>
    <submittedName>
        <fullName evidence="1">Uncharacterized protein</fullName>
    </submittedName>
</protein>
<evidence type="ECO:0000313" key="1">
    <source>
        <dbReference type="EMBL" id="ONH91235.1"/>
    </source>
</evidence>
<dbReference type="AlphaFoldDB" id="A0A251MVX3"/>
<keyword evidence="2" id="KW-1185">Reference proteome</keyword>
<dbReference type="Gramene" id="ONH91235">
    <property type="protein sequence ID" value="ONH91235"/>
    <property type="gene ID" value="PRUPE_8G101100"/>
</dbReference>
<gene>
    <name evidence="1" type="ORF">PRUPE_8G101100</name>
</gene>
<organism evidence="1 2">
    <name type="scientific">Prunus persica</name>
    <name type="common">Peach</name>
    <name type="synonym">Amygdalus persica</name>
    <dbReference type="NCBI Taxonomy" id="3760"/>
    <lineage>
        <taxon>Eukaryota</taxon>
        <taxon>Viridiplantae</taxon>
        <taxon>Streptophyta</taxon>
        <taxon>Embryophyta</taxon>
        <taxon>Tracheophyta</taxon>
        <taxon>Spermatophyta</taxon>
        <taxon>Magnoliopsida</taxon>
        <taxon>eudicotyledons</taxon>
        <taxon>Gunneridae</taxon>
        <taxon>Pentapetalae</taxon>
        <taxon>rosids</taxon>
        <taxon>fabids</taxon>
        <taxon>Rosales</taxon>
        <taxon>Rosaceae</taxon>
        <taxon>Amygdaloideae</taxon>
        <taxon>Amygdaleae</taxon>
        <taxon>Prunus</taxon>
    </lineage>
</organism>
<dbReference type="Proteomes" id="UP000006882">
    <property type="component" value="Chromosome G8"/>
</dbReference>
<accession>A0A251MVX3</accession>
<name>A0A251MVX3_PRUPE</name>
<reference evidence="1 2" key="1">
    <citation type="journal article" date="2013" name="Nat. Genet.">
        <title>The high-quality draft genome of peach (Prunus persica) identifies unique patterns of genetic diversity, domestication and genome evolution.</title>
        <authorList>
            <consortium name="International Peach Genome Initiative"/>
            <person name="Verde I."/>
            <person name="Abbott A.G."/>
            <person name="Scalabrin S."/>
            <person name="Jung S."/>
            <person name="Shu S."/>
            <person name="Marroni F."/>
            <person name="Zhebentyayeva T."/>
            <person name="Dettori M.T."/>
            <person name="Grimwood J."/>
            <person name="Cattonaro F."/>
            <person name="Zuccolo A."/>
            <person name="Rossini L."/>
            <person name="Jenkins J."/>
            <person name="Vendramin E."/>
            <person name="Meisel L.A."/>
            <person name="Decroocq V."/>
            <person name="Sosinski B."/>
            <person name="Prochnik S."/>
            <person name="Mitros T."/>
            <person name="Policriti A."/>
            <person name="Cipriani G."/>
            <person name="Dondini L."/>
            <person name="Ficklin S."/>
            <person name="Goodstein D.M."/>
            <person name="Xuan P."/>
            <person name="Del Fabbro C."/>
            <person name="Aramini V."/>
            <person name="Copetti D."/>
            <person name="Gonzalez S."/>
            <person name="Horner D.S."/>
            <person name="Falchi R."/>
            <person name="Lucas S."/>
            <person name="Mica E."/>
            <person name="Maldonado J."/>
            <person name="Lazzari B."/>
            <person name="Bielenberg D."/>
            <person name="Pirona R."/>
            <person name="Miculan M."/>
            <person name="Barakat A."/>
            <person name="Testolin R."/>
            <person name="Stella A."/>
            <person name="Tartarini S."/>
            <person name="Tonutti P."/>
            <person name="Arus P."/>
            <person name="Orellana A."/>
            <person name="Wells C."/>
            <person name="Main D."/>
            <person name="Vizzotto G."/>
            <person name="Silva H."/>
            <person name="Salamini F."/>
            <person name="Schmutz J."/>
            <person name="Morgante M."/>
            <person name="Rokhsar D.S."/>
        </authorList>
    </citation>
    <scope>NUCLEOTIDE SEQUENCE [LARGE SCALE GENOMIC DNA]</scope>
    <source>
        <strain evidence="2">cv. Nemared</strain>
    </source>
</reference>
<evidence type="ECO:0000313" key="2">
    <source>
        <dbReference type="Proteomes" id="UP000006882"/>
    </source>
</evidence>
<dbReference type="EMBL" id="CM007658">
    <property type="protein sequence ID" value="ONH91235.1"/>
    <property type="molecule type" value="Genomic_DNA"/>
</dbReference>
<sequence>MMKIEENNKKGWANCSFLRLGYMDCSHFGSSWALVPHGPNNAFNWIYACVILECFNYISFDLLQRVLKH</sequence>